<dbReference type="PIRSF" id="PIRSF018005">
    <property type="entry name" value="UCP018005"/>
    <property type="match status" value="1"/>
</dbReference>
<evidence type="ECO:0000259" key="3">
    <source>
        <dbReference type="Pfam" id="PF10017"/>
    </source>
</evidence>
<comment type="caution">
    <text evidence="4">The sequence shown here is derived from an EMBL/GenBank/DDBJ whole genome shotgun (WGS) entry which is preliminary data.</text>
</comment>
<keyword evidence="2 4" id="KW-0808">Transferase</keyword>
<dbReference type="GO" id="GO:0032259">
    <property type="term" value="P:methylation"/>
    <property type="evidence" value="ECO:0007669"/>
    <property type="project" value="UniProtKB-KW"/>
</dbReference>
<dbReference type="InterPro" id="IPR019257">
    <property type="entry name" value="MeTrfase_dom"/>
</dbReference>
<dbReference type="NCBIfam" id="TIGR03438">
    <property type="entry name" value="egtD_ergothio"/>
    <property type="match status" value="1"/>
</dbReference>
<dbReference type="EC" id="2.1.1.44" evidence="4"/>
<gene>
    <name evidence="4" type="primary">egtD</name>
    <name evidence="4" type="ORF">HF690_02755</name>
</gene>
<dbReference type="GO" id="GO:0052706">
    <property type="term" value="F:L-histidine N(alpha)-methyltransferase activity"/>
    <property type="evidence" value="ECO:0007669"/>
    <property type="project" value="UniProtKB-EC"/>
</dbReference>
<keyword evidence="1 4" id="KW-0489">Methyltransferase</keyword>
<evidence type="ECO:0000256" key="1">
    <source>
        <dbReference type="ARBA" id="ARBA00022603"/>
    </source>
</evidence>
<dbReference type="InterPro" id="IPR017804">
    <property type="entry name" value="MeTrfase_EgtD-like"/>
</dbReference>
<protein>
    <submittedName>
        <fullName evidence="4">L-histidine N(Alpha)-methyltransferase</fullName>
        <ecNumber evidence="4">2.1.1.44</ecNumber>
    </submittedName>
</protein>
<sequence>MTSAALDVQLHDLQPSADDMLGDVLEGLSRQPKQLSSKYFYDARGSRLFERICEQPEYYLTRAELALMREHLSQIADALGPEVLLVEYGSGSGIKTRLLLEHLHAPVAYMPVEISRSALMASVERLADDHPSIQMLPVCADFTQPIELPIPDRKQRRTVIYFPGSTIGNFEASQAVRLLRQMREEMGENGAALVGVDLLKDPAIIEAAYNDAAGVTAAFTLNMLVHINRELGADFDVDGFAHRARFNPQTERIETHIDSLRKQDVHIEGRAFHFDAGESILVEYSCKYSRESFARLAGEAGLRVERVWTDPDELFSLQYLVAA</sequence>
<name>A0A846ZK05_9GAMM</name>
<dbReference type="AlphaFoldDB" id="A0A846ZK05"/>
<evidence type="ECO:0000313" key="4">
    <source>
        <dbReference type="EMBL" id="NKZ37870.1"/>
    </source>
</evidence>
<reference evidence="4 5" key="1">
    <citation type="journal article" date="2017" name="Int. J. Syst. Evol. Microbiol.">
        <title>Oleiagrimonas citrea sp. nov., a marine bacterium isolated from tidal flat sediment and emended description of the genus Oleiagrimonas Fang et al. 2015 and Oleiagrimonas soli.</title>
        <authorList>
            <person name="Yang S.H."/>
            <person name="Seo H.S."/>
            <person name="Seong C.N."/>
            <person name="Kwon K.K."/>
        </authorList>
    </citation>
    <scope>NUCLEOTIDE SEQUENCE [LARGE SCALE GENOMIC DNA]</scope>
    <source>
        <strain evidence="4 5">MEBiC09124</strain>
    </source>
</reference>
<feature type="domain" description="Histidine-specific methyltransferase SAM-dependent" evidence="3">
    <location>
        <begin position="23"/>
        <end position="320"/>
    </location>
</feature>
<keyword evidence="5" id="KW-1185">Reference proteome</keyword>
<accession>A0A846ZK05</accession>
<dbReference type="SUPFAM" id="SSF53335">
    <property type="entry name" value="S-adenosyl-L-methionine-dependent methyltransferases"/>
    <property type="match status" value="1"/>
</dbReference>
<dbReference type="InterPro" id="IPR051128">
    <property type="entry name" value="EgtD_Methyltrsf_superfamily"/>
</dbReference>
<proteinExistence type="predicted"/>
<organism evidence="4 5">
    <name type="scientific">Oleiagrimonas citrea</name>
    <dbReference type="NCBI Taxonomy" id="1665687"/>
    <lineage>
        <taxon>Bacteria</taxon>
        <taxon>Pseudomonadati</taxon>
        <taxon>Pseudomonadota</taxon>
        <taxon>Gammaproteobacteria</taxon>
        <taxon>Lysobacterales</taxon>
        <taxon>Rhodanobacteraceae</taxon>
        <taxon>Oleiagrimonas</taxon>
    </lineage>
</organism>
<dbReference type="Proteomes" id="UP000541636">
    <property type="component" value="Unassembled WGS sequence"/>
</dbReference>
<evidence type="ECO:0000313" key="5">
    <source>
        <dbReference type="Proteomes" id="UP000541636"/>
    </source>
</evidence>
<dbReference type="Pfam" id="PF10017">
    <property type="entry name" value="Methyltransf_33"/>
    <property type="match status" value="1"/>
</dbReference>
<dbReference type="Gene3D" id="3.40.50.150">
    <property type="entry name" value="Vaccinia Virus protein VP39"/>
    <property type="match status" value="1"/>
</dbReference>
<dbReference type="PANTHER" id="PTHR43397:SF1">
    <property type="entry name" value="ERGOTHIONEINE BIOSYNTHESIS PROTEIN 1"/>
    <property type="match status" value="1"/>
</dbReference>
<dbReference type="PANTHER" id="PTHR43397">
    <property type="entry name" value="ERGOTHIONEINE BIOSYNTHESIS PROTEIN 1"/>
    <property type="match status" value="1"/>
</dbReference>
<dbReference type="InterPro" id="IPR029063">
    <property type="entry name" value="SAM-dependent_MTases_sf"/>
</dbReference>
<evidence type="ECO:0000256" key="2">
    <source>
        <dbReference type="ARBA" id="ARBA00022679"/>
    </source>
</evidence>
<dbReference type="InterPro" id="IPR035094">
    <property type="entry name" value="EgtD"/>
</dbReference>
<dbReference type="RefSeq" id="WP_168608354.1">
    <property type="nucleotide sequence ID" value="NZ_JAAZQD010000001.1"/>
</dbReference>
<dbReference type="EMBL" id="JAAZQD010000001">
    <property type="protein sequence ID" value="NKZ37870.1"/>
    <property type="molecule type" value="Genomic_DNA"/>
</dbReference>